<evidence type="ECO:0000313" key="23">
    <source>
        <dbReference type="EMBL" id="EEQ31939.1"/>
    </source>
</evidence>
<dbReference type="CDD" id="cd18794">
    <property type="entry name" value="SF2_C_RecQ"/>
    <property type="match status" value="1"/>
</dbReference>
<evidence type="ECO:0000256" key="7">
    <source>
        <dbReference type="ARBA" id="ARBA00022763"/>
    </source>
</evidence>
<dbReference type="PROSITE" id="PS50967">
    <property type="entry name" value="HRDC"/>
    <property type="match status" value="1"/>
</dbReference>
<feature type="compositionally biased region" description="Polar residues" evidence="19">
    <location>
        <begin position="656"/>
        <end position="668"/>
    </location>
</feature>
<dbReference type="PANTHER" id="PTHR13710">
    <property type="entry name" value="DNA HELICASE RECQ FAMILY MEMBER"/>
    <property type="match status" value="1"/>
</dbReference>
<keyword evidence="14" id="KW-0413">Isomerase</keyword>
<feature type="region of interest" description="Disordered" evidence="19">
    <location>
        <begin position="92"/>
        <end position="159"/>
    </location>
</feature>
<dbReference type="Gene3D" id="1.10.10.10">
    <property type="entry name" value="Winged helix-like DNA-binding domain superfamily/Winged helix DNA-binding domain"/>
    <property type="match status" value="1"/>
</dbReference>
<dbReference type="GO" id="GO:0000724">
    <property type="term" value="P:double-strand break repair via homologous recombination"/>
    <property type="evidence" value="ECO:0007669"/>
    <property type="project" value="TreeGrafter"/>
</dbReference>
<evidence type="ECO:0000259" key="21">
    <source>
        <dbReference type="PROSITE" id="PS51192"/>
    </source>
</evidence>
<dbReference type="SMART" id="SM00956">
    <property type="entry name" value="RQC"/>
    <property type="match status" value="1"/>
</dbReference>
<feature type="region of interest" description="Disordered" evidence="19">
    <location>
        <begin position="186"/>
        <end position="242"/>
    </location>
</feature>
<protein>
    <recommendedName>
        <fullName evidence="18">RecQ-like DNA helicase BLM</fullName>
        <ecNumber evidence="17">5.6.2.4</ecNumber>
    </recommendedName>
</protein>
<comment type="catalytic activity">
    <reaction evidence="16">
        <text>Couples ATP hydrolysis with the unwinding of duplex DNA by translocating in the 3'-5' direction.</text>
        <dbReference type="EC" id="5.6.2.4"/>
    </reaction>
</comment>
<dbReference type="InterPro" id="IPR018982">
    <property type="entry name" value="RQC_domain"/>
</dbReference>
<dbReference type="eggNOG" id="KOG0351">
    <property type="taxonomic scope" value="Eukaryota"/>
</dbReference>
<dbReference type="STRING" id="554155.C5FPY6"/>
<dbReference type="GO" id="GO:0046872">
    <property type="term" value="F:metal ion binding"/>
    <property type="evidence" value="ECO:0007669"/>
    <property type="project" value="UniProtKB-KW"/>
</dbReference>
<dbReference type="InterPro" id="IPR001650">
    <property type="entry name" value="Helicase_C-like"/>
</dbReference>
<name>C5FPY6_ARTOC</name>
<evidence type="ECO:0000256" key="11">
    <source>
        <dbReference type="ARBA" id="ARBA00022840"/>
    </source>
</evidence>
<proteinExistence type="inferred from homology"/>
<feature type="compositionally biased region" description="Basic and acidic residues" evidence="19">
    <location>
        <begin position="196"/>
        <end position="206"/>
    </location>
</feature>
<dbReference type="GeneID" id="9230137"/>
<dbReference type="GO" id="GO:0006260">
    <property type="term" value="P:DNA replication"/>
    <property type="evidence" value="ECO:0007669"/>
    <property type="project" value="UniProtKB-KW"/>
</dbReference>
<dbReference type="OrthoDB" id="10261556at2759"/>
<dbReference type="CDD" id="cd17920">
    <property type="entry name" value="DEXHc_RecQ"/>
    <property type="match status" value="1"/>
</dbReference>
<accession>C5FPY6</accession>
<dbReference type="InterPro" id="IPR002464">
    <property type="entry name" value="DNA/RNA_helicase_DEAH_CS"/>
</dbReference>
<dbReference type="GO" id="GO:0016787">
    <property type="term" value="F:hydrolase activity"/>
    <property type="evidence" value="ECO:0007669"/>
    <property type="project" value="UniProtKB-KW"/>
</dbReference>
<feature type="compositionally biased region" description="Polar residues" evidence="19">
    <location>
        <begin position="1502"/>
        <end position="1518"/>
    </location>
</feature>
<evidence type="ECO:0000256" key="12">
    <source>
        <dbReference type="ARBA" id="ARBA00023125"/>
    </source>
</evidence>
<evidence type="ECO:0000256" key="4">
    <source>
        <dbReference type="ARBA" id="ARBA00022705"/>
    </source>
</evidence>
<keyword evidence="7" id="KW-0227">DNA damage</keyword>
<dbReference type="EC" id="5.6.2.4" evidence="17"/>
<feature type="compositionally biased region" description="Basic and acidic residues" evidence="19">
    <location>
        <begin position="669"/>
        <end position="679"/>
    </location>
</feature>
<dbReference type="Pfam" id="PF00271">
    <property type="entry name" value="Helicase_C"/>
    <property type="match status" value="1"/>
</dbReference>
<dbReference type="Proteomes" id="UP000002035">
    <property type="component" value="Unassembled WGS sequence"/>
</dbReference>
<evidence type="ECO:0000256" key="14">
    <source>
        <dbReference type="ARBA" id="ARBA00023235"/>
    </source>
</evidence>
<dbReference type="Pfam" id="PF00570">
    <property type="entry name" value="HRDC"/>
    <property type="match status" value="1"/>
</dbReference>
<keyword evidence="10" id="KW-0862">Zinc</keyword>
<keyword evidence="13" id="KW-0234">DNA repair</keyword>
<feature type="region of interest" description="Disordered" evidence="19">
    <location>
        <begin position="1463"/>
        <end position="1550"/>
    </location>
</feature>
<keyword evidence="6" id="KW-0547">Nucleotide-binding</keyword>
<reference evidence="24" key="1">
    <citation type="journal article" date="2012" name="MBio">
        <title>Comparative genome analysis of Trichophyton rubrum and related dermatophytes reveals candidate genes involved in infection.</title>
        <authorList>
            <person name="Martinez D.A."/>
            <person name="Oliver B.G."/>
            <person name="Graeser Y."/>
            <person name="Goldberg J.M."/>
            <person name="Li W."/>
            <person name="Martinez-Rossi N.M."/>
            <person name="Monod M."/>
            <person name="Shelest E."/>
            <person name="Barton R.C."/>
            <person name="Birch E."/>
            <person name="Brakhage A.A."/>
            <person name="Chen Z."/>
            <person name="Gurr S.J."/>
            <person name="Heiman D."/>
            <person name="Heitman J."/>
            <person name="Kosti I."/>
            <person name="Rossi A."/>
            <person name="Saif S."/>
            <person name="Samalova M."/>
            <person name="Saunders C.W."/>
            <person name="Shea T."/>
            <person name="Summerbell R.C."/>
            <person name="Xu J."/>
            <person name="Young S."/>
            <person name="Zeng Q."/>
            <person name="Birren B.W."/>
            <person name="Cuomo C.A."/>
            <person name="White T.C."/>
        </authorList>
    </citation>
    <scope>NUCLEOTIDE SEQUENCE [LARGE SCALE GENOMIC DNA]</scope>
    <source>
        <strain evidence="24">ATCC MYA-4605 / CBS 113480</strain>
    </source>
</reference>
<evidence type="ECO:0000256" key="6">
    <source>
        <dbReference type="ARBA" id="ARBA00022741"/>
    </source>
</evidence>
<dbReference type="Gene3D" id="3.40.50.300">
    <property type="entry name" value="P-loop containing nucleotide triphosphate hydrolases"/>
    <property type="match status" value="2"/>
</dbReference>
<dbReference type="FunFam" id="3.40.50.300:FF:000537">
    <property type="entry name" value="Bloom syndrome RecQ-like helicase"/>
    <property type="match status" value="1"/>
</dbReference>
<evidence type="ECO:0000256" key="1">
    <source>
        <dbReference type="ARBA" id="ARBA00001947"/>
    </source>
</evidence>
<feature type="compositionally biased region" description="Acidic residues" evidence="19">
    <location>
        <begin position="575"/>
        <end position="591"/>
    </location>
</feature>
<organism evidence="23 24">
    <name type="scientific">Arthroderma otae (strain ATCC MYA-4605 / CBS 113480)</name>
    <name type="common">Microsporum canis</name>
    <dbReference type="NCBI Taxonomy" id="554155"/>
    <lineage>
        <taxon>Eukaryota</taxon>
        <taxon>Fungi</taxon>
        <taxon>Dikarya</taxon>
        <taxon>Ascomycota</taxon>
        <taxon>Pezizomycotina</taxon>
        <taxon>Eurotiomycetes</taxon>
        <taxon>Eurotiomycetidae</taxon>
        <taxon>Onygenales</taxon>
        <taxon>Arthrodermataceae</taxon>
        <taxon>Microsporum</taxon>
    </lineage>
</organism>
<dbReference type="InterPro" id="IPR044876">
    <property type="entry name" value="HRDC_dom_sf"/>
</dbReference>
<dbReference type="HOGENOM" id="CLU_001103_16_3_1"/>
<dbReference type="InterPro" id="IPR036388">
    <property type="entry name" value="WH-like_DNA-bd_sf"/>
</dbReference>
<dbReference type="SUPFAM" id="SSF47819">
    <property type="entry name" value="HRDC-like"/>
    <property type="match status" value="1"/>
</dbReference>
<evidence type="ECO:0000256" key="2">
    <source>
        <dbReference type="ARBA" id="ARBA00004123"/>
    </source>
</evidence>
<dbReference type="InterPro" id="IPR002121">
    <property type="entry name" value="HRDC_dom"/>
</dbReference>
<evidence type="ECO:0000256" key="8">
    <source>
        <dbReference type="ARBA" id="ARBA00022801"/>
    </source>
</evidence>
<dbReference type="GO" id="GO:0005634">
    <property type="term" value="C:nucleus"/>
    <property type="evidence" value="ECO:0007669"/>
    <property type="project" value="UniProtKB-SubCell"/>
</dbReference>
<feature type="domain" description="Helicase C-terminal" evidence="22">
    <location>
        <begin position="915"/>
        <end position="1065"/>
    </location>
</feature>
<evidence type="ECO:0000256" key="5">
    <source>
        <dbReference type="ARBA" id="ARBA00022723"/>
    </source>
</evidence>
<evidence type="ECO:0000256" key="13">
    <source>
        <dbReference type="ARBA" id="ARBA00023204"/>
    </source>
</evidence>
<dbReference type="Pfam" id="PF09382">
    <property type="entry name" value="RQC"/>
    <property type="match status" value="1"/>
</dbReference>
<sequence>MTKNNLRAHLAWLLERPNPLDQFVIPQVSSDAQLASTDSVNAEPTVHLETNIGQPTSGALSAEAIPSALRAAAPGSDDVPADNIMAILQLASPPPRNRLHGTPGTKSSVDVPGTPANRSSKKRALYKTESETPKLRIKQRSLTSITPPTSSNTSQRVKKSGIFGSGLKHEDIESIDLTKDVECQLSSSGSASTFGEPRRLWREDFASRSGPQTSSSEKKKRKSSDFEADLYPTKKLSSPSPQICTLKTDRRISENSKGHAGQRVINDSEDDGVYLDLMDEDAFYPDLSQQQEEQATKKPTKIDSKSVSKAGVPCSPPILSSRREPGANNCQFSLTGSSVPSESTGSLIERYLSTSPTSFHRAINTLNSEKAGKVESTYDLILEGVESQNMMKEVMLLASRIKAIEELQRLQIDFCSSKKKHEKLKSALIECIEQVGDIPDNNKVAEIRESAQRLQEMESRIISLIQESAIFNDEEIAISKGPRGLDQHMKMDQDPETISQSKSTKLPRTSLTENDGRYRTPAASSHTAPTPLQSLHSGEAKNGDTVKPPVPEPRWSQELPSAPRNAKSPQSSWDPEFDDAEDFADMLDDDPPYSRTMDTSYAPRITATAFDSDSDDPPASNPFDDIEDVFDSNNPKAAPSAPSDPQFPNREVFRETSGNESKPPSAKQTDQKDLGMMHSVDGHPWSKDVKSAMREIFHLRGFRPNQLESINSTLSGRDTFVLMPTGGGKSLCYQLPSIIKTGQTKGVTIVISPLLSLMQDQVAHLQKLHVKAFLINGDVSKDERTSIMSNLRSLRADSHIQLLYVTPEMLAKSRAMESALLQLHSNKKLARIVIDEAHCVSQWGHDFRPDYTALGKMRERYTGVPVMALTATATPNVQVDVIHNLHMKGCDVFTQSFNRPNLTYEVRKKGRAQDALKDIADLITTDYSGKCGIIYCLSRKTCERVAMQLSSKFGVKTAHYHAGLSSKERFAVQRDWQSGRHTVIVATIAFGMGIDKANVRFVIHHSIPQSLEGYYQETGRAGRDGKRSECYLYYAYHDSVSINYMINKNKDTTQEQKHRQRQMLRHVTQFCENITDCRRVQILAYFDEKFKREDCNRTCDNCKSDFTFEIRDFTQHAAAAVRLVEKVEKAKVTVLACVDAFRGYSRSELSHLPEFGYGNDLERGDVERLFRHLLYEDAIQEDNVPNQRGFAVQYVKPGPKAQRYKNGRHKTELPIRVTPNTTTRRMDTSFTGVRAARDEHPESTNVSSPIRGPSRFRARNRRSNKAEEDEDEDEDDSDGFAPIREGRNPPRSRHSQLGPRITDDGSRSGLSNLHEMVLDEFLLRAKAKCEQIKMEKGLRDQPFPDAILREMGIRLPSTLDELRRIRNIDPDKVERYGSKFLTLIARSKKHYEDMAGCSNVLEQNEAVHDPNHENVVTISSDDEMYGDWSEDELNCAEEAQKQSPYFPPDDVAPSFKARVSQFEFSENAESSRQENRSKSNSQRPRSRQTNTRRSRPPKSFRGSKSSSNKFNKRPQGSKSGKRKSSPAASRPRSSSKPATARTPSIGMMPT</sequence>
<feature type="compositionally biased region" description="Basic and acidic residues" evidence="19">
    <location>
        <begin position="484"/>
        <end position="493"/>
    </location>
</feature>
<feature type="domain" description="HRDC" evidence="20">
    <location>
        <begin position="1311"/>
        <end position="1394"/>
    </location>
</feature>
<evidence type="ECO:0000256" key="9">
    <source>
        <dbReference type="ARBA" id="ARBA00022806"/>
    </source>
</evidence>
<keyword evidence="5" id="KW-0479">Metal-binding</keyword>
<feature type="compositionally biased region" description="Low complexity" evidence="19">
    <location>
        <begin position="606"/>
        <end position="623"/>
    </location>
</feature>
<feature type="region of interest" description="Disordered" evidence="19">
    <location>
        <begin position="1220"/>
        <end position="1309"/>
    </location>
</feature>
<dbReference type="Gene3D" id="1.10.150.80">
    <property type="entry name" value="HRDC domain"/>
    <property type="match status" value="1"/>
</dbReference>
<dbReference type="InterPro" id="IPR032284">
    <property type="entry name" value="RecQ_Zn-bd"/>
</dbReference>
<comment type="cofactor">
    <cofactor evidence="1">
        <name>Zn(2+)</name>
        <dbReference type="ChEBI" id="CHEBI:29105"/>
    </cofactor>
</comment>
<dbReference type="InterPro" id="IPR010997">
    <property type="entry name" value="HRDC-like_sf"/>
</dbReference>
<dbReference type="RefSeq" id="XP_002847021.1">
    <property type="nucleotide sequence ID" value="XM_002846975.1"/>
</dbReference>
<feature type="compositionally biased region" description="Polar residues" evidence="19">
    <location>
        <begin position="496"/>
        <end position="513"/>
    </location>
</feature>
<keyword evidence="12" id="KW-0238">DNA-binding</keyword>
<dbReference type="GO" id="GO:0005694">
    <property type="term" value="C:chromosome"/>
    <property type="evidence" value="ECO:0007669"/>
    <property type="project" value="TreeGrafter"/>
</dbReference>
<evidence type="ECO:0000259" key="22">
    <source>
        <dbReference type="PROSITE" id="PS51194"/>
    </source>
</evidence>
<feature type="compositionally biased region" description="Polar residues" evidence="19">
    <location>
        <begin position="1220"/>
        <end position="1231"/>
    </location>
</feature>
<dbReference type="Pfam" id="PF16124">
    <property type="entry name" value="RecQ_Zn_bind"/>
    <property type="match status" value="1"/>
</dbReference>
<keyword evidence="11" id="KW-0067">ATP-binding</keyword>
<evidence type="ECO:0000256" key="16">
    <source>
        <dbReference type="ARBA" id="ARBA00034617"/>
    </source>
</evidence>
<dbReference type="GO" id="GO:0043138">
    <property type="term" value="F:3'-5' DNA helicase activity"/>
    <property type="evidence" value="ECO:0007669"/>
    <property type="project" value="UniProtKB-EC"/>
</dbReference>
<dbReference type="PANTHER" id="PTHR13710:SF153">
    <property type="entry name" value="RECQ-LIKE DNA HELICASE BLM"/>
    <property type="match status" value="1"/>
</dbReference>
<dbReference type="GO" id="GO:0009378">
    <property type="term" value="F:four-way junction helicase activity"/>
    <property type="evidence" value="ECO:0007669"/>
    <property type="project" value="TreeGrafter"/>
</dbReference>
<dbReference type="InterPro" id="IPR014001">
    <property type="entry name" value="Helicase_ATP-bd"/>
</dbReference>
<feature type="compositionally biased region" description="Basic residues" evidence="19">
    <location>
        <begin position="1484"/>
        <end position="1498"/>
    </location>
</feature>
<feature type="compositionally biased region" description="Acidic residues" evidence="19">
    <location>
        <begin position="1267"/>
        <end position="1278"/>
    </location>
</feature>
<keyword evidence="4" id="KW-0235">DNA replication</keyword>
<dbReference type="GO" id="GO:0005524">
    <property type="term" value="F:ATP binding"/>
    <property type="evidence" value="ECO:0007669"/>
    <property type="project" value="UniProtKB-KW"/>
</dbReference>
<dbReference type="OMA" id="PNHHNVI"/>
<evidence type="ECO:0000256" key="18">
    <source>
        <dbReference type="ARBA" id="ARBA00073450"/>
    </source>
</evidence>
<dbReference type="FunFam" id="3.40.50.300:FF:000340">
    <property type="entry name" value="Bloom syndrome, RecQ helicase"/>
    <property type="match status" value="1"/>
</dbReference>
<evidence type="ECO:0000256" key="3">
    <source>
        <dbReference type="ARBA" id="ARBA00005446"/>
    </source>
</evidence>
<feature type="compositionally biased region" description="Low complexity" evidence="19">
    <location>
        <begin position="141"/>
        <end position="154"/>
    </location>
</feature>
<evidence type="ECO:0000259" key="20">
    <source>
        <dbReference type="PROSITE" id="PS50967"/>
    </source>
</evidence>
<dbReference type="EMBL" id="DS995704">
    <property type="protein sequence ID" value="EEQ31939.1"/>
    <property type="molecule type" value="Genomic_DNA"/>
</dbReference>
<evidence type="ECO:0000313" key="24">
    <source>
        <dbReference type="Proteomes" id="UP000002035"/>
    </source>
</evidence>
<keyword evidence="8" id="KW-0378">Hydrolase</keyword>
<dbReference type="VEuPathDB" id="FungiDB:MCYG_04758"/>
<dbReference type="SUPFAM" id="SSF52540">
    <property type="entry name" value="P-loop containing nucleoside triphosphate hydrolases"/>
    <property type="match status" value="1"/>
</dbReference>
<feature type="region of interest" description="Disordered" evidence="19">
    <location>
        <begin position="484"/>
        <end position="679"/>
    </location>
</feature>
<keyword evidence="24" id="KW-1185">Reference proteome</keyword>
<dbReference type="InterPro" id="IPR036390">
    <property type="entry name" value="WH_DNA-bd_sf"/>
</dbReference>
<gene>
    <name evidence="23" type="ORF">MCYG_04758</name>
</gene>
<dbReference type="PROSITE" id="PS00690">
    <property type="entry name" value="DEAH_ATP_HELICASE"/>
    <property type="match status" value="1"/>
</dbReference>
<feature type="region of interest" description="Disordered" evidence="19">
    <location>
        <begin position="288"/>
        <end position="325"/>
    </location>
</feature>
<dbReference type="InterPro" id="IPR004589">
    <property type="entry name" value="DNA_helicase_ATP-dep_RecQ"/>
</dbReference>
<evidence type="ECO:0000256" key="19">
    <source>
        <dbReference type="SAM" id="MobiDB-lite"/>
    </source>
</evidence>
<dbReference type="PROSITE" id="PS51192">
    <property type="entry name" value="HELICASE_ATP_BIND_1"/>
    <property type="match status" value="1"/>
</dbReference>
<dbReference type="PROSITE" id="PS51194">
    <property type="entry name" value="HELICASE_CTER"/>
    <property type="match status" value="1"/>
</dbReference>
<dbReference type="SMART" id="SM00490">
    <property type="entry name" value="HELICc"/>
    <property type="match status" value="1"/>
</dbReference>
<dbReference type="NCBIfam" id="TIGR00614">
    <property type="entry name" value="recQ_fam"/>
    <property type="match status" value="1"/>
</dbReference>
<dbReference type="GO" id="GO:0005737">
    <property type="term" value="C:cytoplasm"/>
    <property type="evidence" value="ECO:0007669"/>
    <property type="project" value="TreeGrafter"/>
</dbReference>
<dbReference type="InterPro" id="IPR011545">
    <property type="entry name" value="DEAD/DEAH_box_helicase_dom"/>
</dbReference>
<dbReference type="GO" id="GO:0003677">
    <property type="term" value="F:DNA binding"/>
    <property type="evidence" value="ECO:0007669"/>
    <property type="project" value="UniProtKB-KW"/>
</dbReference>
<dbReference type="SUPFAM" id="SSF46785">
    <property type="entry name" value="Winged helix' DNA-binding domain"/>
    <property type="match status" value="1"/>
</dbReference>
<evidence type="ECO:0000256" key="10">
    <source>
        <dbReference type="ARBA" id="ARBA00022833"/>
    </source>
</evidence>
<comment type="similarity">
    <text evidence="3">Belongs to the helicase family. RecQ subfamily.</text>
</comment>
<dbReference type="SMART" id="SM00487">
    <property type="entry name" value="DEXDc"/>
    <property type="match status" value="1"/>
</dbReference>
<feature type="compositionally biased region" description="Low complexity" evidence="19">
    <location>
        <begin position="1525"/>
        <end position="1538"/>
    </location>
</feature>
<feature type="compositionally biased region" description="Polar residues" evidence="19">
    <location>
        <begin position="522"/>
        <end position="536"/>
    </location>
</feature>
<feature type="compositionally biased region" description="Basic and acidic residues" evidence="19">
    <location>
        <begin position="294"/>
        <end position="306"/>
    </location>
</feature>
<keyword evidence="9 23" id="KW-0347">Helicase</keyword>
<dbReference type="Pfam" id="PF00270">
    <property type="entry name" value="DEAD"/>
    <property type="match status" value="1"/>
</dbReference>
<evidence type="ECO:0000256" key="15">
    <source>
        <dbReference type="ARBA" id="ARBA00023242"/>
    </source>
</evidence>
<comment type="subcellular location">
    <subcellularLocation>
        <location evidence="2">Nucleus</location>
    </subcellularLocation>
</comment>
<feature type="domain" description="Helicase ATP-binding" evidence="21">
    <location>
        <begin position="710"/>
        <end position="891"/>
    </location>
</feature>
<evidence type="ECO:0000256" key="17">
    <source>
        <dbReference type="ARBA" id="ARBA00034808"/>
    </source>
</evidence>
<dbReference type="InterPro" id="IPR027417">
    <property type="entry name" value="P-loop_NTPase"/>
</dbReference>
<feature type="compositionally biased region" description="Basic residues" evidence="19">
    <location>
        <begin position="1254"/>
        <end position="1263"/>
    </location>
</feature>
<keyword evidence="15" id="KW-0539">Nucleus</keyword>